<protein>
    <recommendedName>
        <fullName evidence="2">Endonuclease/exonuclease/phosphatase domain-containing protein</fullName>
    </recommendedName>
</protein>
<dbReference type="EMBL" id="GDQN01009999">
    <property type="protein sequence ID" value="JAT81055.1"/>
    <property type="molecule type" value="Transcribed_RNA"/>
</dbReference>
<reference evidence="1" key="1">
    <citation type="submission" date="2015-09" db="EMBL/GenBank/DDBJ databases">
        <title>De novo assembly of Pectinophora gossypiella (Pink Bollworm) gut transcriptome.</title>
        <authorList>
            <person name="Tassone E.E."/>
        </authorList>
    </citation>
    <scope>NUCLEOTIDE SEQUENCE</scope>
</reference>
<dbReference type="Gene3D" id="3.60.10.10">
    <property type="entry name" value="Endonuclease/exonuclease/phosphatase"/>
    <property type="match status" value="1"/>
</dbReference>
<dbReference type="OrthoDB" id="418748at2759"/>
<evidence type="ECO:0000313" key="1">
    <source>
        <dbReference type="EMBL" id="JAT81055.1"/>
    </source>
</evidence>
<dbReference type="AlphaFoldDB" id="A0A1E1W237"/>
<evidence type="ECO:0008006" key="2">
    <source>
        <dbReference type="Google" id="ProtNLM"/>
    </source>
</evidence>
<sequence>HLITYKSGSHSTQIDYLLTNRAHIGRIRNCKVIPDECVVSQHRIVVMDMIFRRQSVSKPQRVPEITKWWLLKGEKAEQFNRELKSMTINMENDVDSMWRQCYSQMMTAANTILGRTKSGKRTSRETWWWSAPVQTALQEKKQAFKVWQSTRTQEDRDSYRIVKKKAKKTVAIERRRALGALY</sequence>
<proteinExistence type="predicted"/>
<name>A0A1E1W237_PECGO</name>
<accession>A0A1E1W237</accession>
<feature type="non-terminal residue" evidence="1">
    <location>
        <position position="182"/>
    </location>
</feature>
<gene>
    <name evidence="1" type="ORF">g.17243</name>
</gene>
<dbReference type="InterPro" id="IPR036691">
    <property type="entry name" value="Endo/exonu/phosph_ase_sf"/>
</dbReference>
<organism evidence="1">
    <name type="scientific">Pectinophora gossypiella</name>
    <name type="common">Cotton pink bollworm</name>
    <name type="synonym">Depressaria gossypiella</name>
    <dbReference type="NCBI Taxonomy" id="13191"/>
    <lineage>
        <taxon>Eukaryota</taxon>
        <taxon>Metazoa</taxon>
        <taxon>Ecdysozoa</taxon>
        <taxon>Arthropoda</taxon>
        <taxon>Hexapoda</taxon>
        <taxon>Insecta</taxon>
        <taxon>Pterygota</taxon>
        <taxon>Neoptera</taxon>
        <taxon>Endopterygota</taxon>
        <taxon>Lepidoptera</taxon>
        <taxon>Glossata</taxon>
        <taxon>Ditrysia</taxon>
        <taxon>Gelechioidea</taxon>
        <taxon>Gelechiidae</taxon>
        <taxon>Apatetrinae</taxon>
        <taxon>Pectinophora</taxon>
    </lineage>
</organism>
<feature type="non-terminal residue" evidence="1">
    <location>
        <position position="1"/>
    </location>
</feature>